<keyword evidence="3" id="KW-0012">Acyltransferase</keyword>
<gene>
    <name evidence="3" type="ORF">GTO91_02735</name>
</gene>
<dbReference type="PANTHER" id="PTHR23088:SF50">
    <property type="entry name" value="HYDROLASE YHCX"/>
    <property type="match status" value="1"/>
</dbReference>
<dbReference type="EMBL" id="WXEY01000002">
    <property type="protein sequence ID" value="MZP28635.1"/>
    <property type="molecule type" value="Genomic_DNA"/>
</dbReference>
<dbReference type="GO" id="GO:0016746">
    <property type="term" value="F:acyltransferase activity"/>
    <property type="evidence" value="ECO:0007669"/>
    <property type="project" value="UniProtKB-KW"/>
</dbReference>
<reference evidence="3 4" key="1">
    <citation type="submission" date="2020-01" db="EMBL/GenBank/DDBJ databases">
        <title>Whole-genome sequence of Heliobacterium undosum DSM 13378.</title>
        <authorList>
            <person name="Kyndt J.A."/>
            <person name="Meyer T.E."/>
        </authorList>
    </citation>
    <scope>NUCLEOTIDE SEQUENCE [LARGE SCALE GENOMIC DNA]</scope>
    <source>
        <strain evidence="3 4">DSM 13378</strain>
    </source>
</reference>
<feature type="domain" description="CN hydrolase" evidence="2">
    <location>
        <begin position="4"/>
        <end position="264"/>
    </location>
</feature>
<keyword evidence="4" id="KW-1185">Reference proteome</keyword>
<dbReference type="CDD" id="cd07574">
    <property type="entry name" value="nitrilase_Rim1_like"/>
    <property type="match status" value="1"/>
</dbReference>
<dbReference type="OrthoDB" id="9811121at2"/>
<dbReference type="InterPro" id="IPR001110">
    <property type="entry name" value="UPF0012_CS"/>
</dbReference>
<proteinExistence type="inferred from homology"/>
<dbReference type="RefSeq" id="WP_161254498.1">
    <property type="nucleotide sequence ID" value="NZ_WXEY01000002.1"/>
</dbReference>
<evidence type="ECO:0000313" key="4">
    <source>
        <dbReference type="Proteomes" id="UP000463470"/>
    </source>
</evidence>
<dbReference type="PANTHER" id="PTHR23088">
    <property type="entry name" value="NITRILASE-RELATED"/>
    <property type="match status" value="1"/>
</dbReference>
<dbReference type="InterPro" id="IPR003010">
    <property type="entry name" value="C-N_Hydrolase"/>
</dbReference>
<evidence type="ECO:0000256" key="1">
    <source>
        <dbReference type="ARBA" id="ARBA00010613"/>
    </source>
</evidence>
<dbReference type="Proteomes" id="UP000463470">
    <property type="component" value="Unassembled WGS sequence"/>
</dbReference>
<dbReference type="SUPFAM" id="SSF56317">
    <property type="entry name" value="Carbon-nitrogen hydrolase"/>
    <property type="match status" value="1"/>
</dbReference>
<dbReference type="Pfam" id="PF00795">
    <property type="entry name" value="CN_hydrolase"/>
    <property type="match status" value="1"/>
</dbReference>
<dbReference type="PROSITE" id="PS50263">
    <property type="entry name" value="CN_HYDROLASE"/>
    <property type="match status" value="1"/>
</dbReference>
<dbReference type="AlphaFoldDB" id="A0A845L114"/>
<dbReference type="InterPro" id="IPR036526">
    <property type="entry name" value="C-N_Hydrolase_sf"/>
</dbReference>
<evidence type="ECO:0000259" key="2">
    <source>
        <dbReference type="PROSITE" id="PS50263"/>
    </source>
</evidence>
<protein>
    <submittedName>
        <fullName evidence="3">Acyltransferase</fullName>
    </submittedName>
</protein>
<comment type="similarity">
    <text evidence="1">Belongs to the carbon-nitrogen hydrolase superfamily. NIT1/NIT2 family.</text>
</comment>
<keyword evidence="3" id="KW-0808">Transferase</keyword>
<comment type="caution">
    <text evidence="3">The sequence shown here is derived from an EMBL/GenBank/DDBJ whole genome shotgun (WGS) entry which is preliminary data.</text>
</comment>
<organism evidence="3 4">
    <name type="scientific">Heliomicrobium undosum</name>
    <dbReference type="NCBI Taxonomy" id="121734"/>
    <lineage>
        <taxon>Bacteria</taxon>
        <taxon>Bacillati</taxon>
        <taxon>Bacillota</taxon>
        <taxon>Clostridia</taxon>
        <taxon>Eubacteriales</taxon>
        <taxon>Heliobacteriaceae</taxon>
        <taxon>Heliomicrobium</taxon>
    </lineage>
</organism>
<dbReference type="Gene3D" id="3.60.110.10">
    <property type="entry name" value="Carbon-nitrogen hydrolase"/>
    <property type="match status" value="1"/>
</dbReference>
<name>A0A845L114_9FIRM</name>
<evidence type="ECO:0000313" key="3">
    <source>
        <dbReference type="EMBL" id="MZP28635.1"/>
    </source>
</evidence>
<dbReference type="PROSITE" id="PS01227">
    <property type="entry name" value="UPF0012"/>
    <property type="match status" value="1"/>
</dbReference>
<sequence length="279" mass="31539">MKETVAHVVQYGIKPIASKEDFWRRVEAQIRQAQKEGSSFVLFPEYLTGHLLALVPAMDHDEACRYLDEHTGEYLSAFRRFSRDTGMIILGGTHIIREGGCFYNTAFLFFPDGRVEKQAKVHLTPEERRAWKLSAGDQFQVFDTPLGRLAILICYDIEFPEAARQVADEGATIILCPSYTDGADGYWRVRHCCQARAIENQVYVALSGIVGKLPQVPQMDAGWCRAGFFAPCDYPFPDDGVLALGRTNVHMSVRGVLSPERLQENRESGKVAPFFDRRR</sequence>
<accession>A0A845L114</accession>